<dbReference type="Gene3D" id="4.10.280.10">
    <property type="entry name" value="Helix-loop-helix DNA-binding domain"/>
    <property type="match status" value="1"/>
</dbReference>
<evidence type="ECO:0000256" key="4">
    <source>
        <dbReference type="ARBA" id="ARBA00023242"/>
    </source>
</evidence>
<dbReference type="PANTHER" id="PTHR10985">
    <property type="entry name" value="BASIC HELIX-LOOP-HELIX TRANSCRIPTION FACTOR, HES-RELATED"/>
    <property type="match status" value="1"/>
</dbReference>
<dbReference type="GO" id="GO:0005634">
    <property type="term" value="C:nucleus"/>
    <property type="evidence" value="ECO:0007669"/>
    <property type="project" value="UniProtKB-SubCell"/>
</dbReference>
<comment type="subcellular location">
    <subcellularLocation>
        <location evidence="1">Nucleus</location>
    </subcellularLocation>
</comment>
<keyword evidence="3" id="KW-0804">Transcription</keyword>
<dbReference type="InterPro" id="IPR036638">
    <property type="entry name" value="HLH_DNA-bd_sf"/>
</dbReference>
<keyword evidence="7" id="KW-1185">Reference proteome</keyword>
<dbReference type="CDD" id="cd11410">
    <property type="entry name" value="bHLH_O_HES"/>
    <property type="match status" value="1"/>
</dbReference>
<dbReference type="SMART" id="SM00353">
    <property type="entry name" value="HLH"/>
    <property type="match status" value="1"/>
</dbReference>
<name>A0A914HYD6_GLORO</name>
<reference evidence="8" key="1">
    <citation type="submission" date="2022-11" db="UniProtKB">
        <authorList>
            <consortium name="WormBaseParasite"/>
        </authorList>
    </citation>
    <scope>IDENTIFICATION</scope>
</reference>
<keyword evidence="2" id="KW-0805">Transcription regulation</keyword>
<feature type="domain" description="BHLH" evidence="6">
    <location>
        <begin position="38"/>
        <end position="92"/>
    </location>
</feature>
<evidence type="ECO:0000256" key="1">
    <source>
        <dbReference type="ARBA" id="ARBA00004123"/>
    </source>
</evidence>
<dbReference type="WBParaSite" id="Gr19_v10_g5245.t1">
    <property type="protein sequence ID" value="Gr19_v10_g5245.t1"/>
    <property type="gene ID" value="Gr19_v10_g5245"/>
</dbReference>
<dbReference type="AlphaFoldDB" id="A0A914HYD6"/>
<dbReference type="InterPro" id="IPR011598">
    <property type="entry name" value="bHLH_dom"/>
</dbReference>
<accession>A0A914HYD6</accession>
<evidence type="ECO:0000256" key="5">
    <source>
        <dbReference type="SAM" id="MobiDB-lite"/>
    </source>
</evidence>
<sequence>MNNSNNMNKFLLFNNGSVTRPGARRSPSQECPSFERMARKQKKPLMEKKRRARINKCYDRLKEILLHSELQQNSKLEKADILEKTVLFVTLLQQQNTRLQQQFQQLLHCSKPGDAFHRGVQEGVSLSRVRTEVPEKVAANLGPSPPAMPALPMSSAIQHQQQNVFVASSKANSLAPPPARFVLSPAPSSSPLSMVRQPLPVPNCFWPFINRQPMPWAVVGRESAETEQKQKCEENGRRGEDGEQKQSAGWHRSNQNVGIVYQTETEAGTPDPSGEELLVDVESVDGINGTQKEAAKGEQDSGMFSESSEAVNHRKAKMAEESVKVRFVRGTKRRKRSDGGIWTMASMLGRDE</sequence>
<feature type="region of interest" description="Disordered" evidence="5">
    <location>
        <begin position="220"/>
        <end position="256"/>
    </location>
</feature>
<evidence type="ECO:0000313" key="8">
    <source>
        <dbReference type="WBParaSite" id="Gr19_v10_g5245.t1"/>
    </source>
</evidence>
<dbReference type="InterPro" id="IPR050370">
    <property type="entry name" value="HES_HEY"/>
</dbReference>
<dbReference type="Proteomes" id="UP000887572">
    <property type="component" value="Unplaced"/>
</dbReference>
<proteinExistence type="predicted"/>
<evidence type="ECO:0000256" key="2">
    <source>
        <dbReference type="ARBA" id="ARBA00023015"/>
    </source>
</evidence>
<organism evidence="7 8">
    <name type="scientific">Globodera rostochiensis</name>
    <name type="common">Golden nematode worm</name>
    <name type="synonym">Heterodera rostochiensis</name>
    <dbReference type="NCBI Taxonomy" id="31243"/>
    <lineage>
        <taxon>Eukaryota</taxon>
        <taxon>Metazoa</taxon>
        <taxon>Ecdysozoa</taxon>
        <taxon>Nematoda</taxon>
        <taxon>Chromadorea</taxon>
        <taxon>Rhabditida</taxon>
        <taxon>Tylenchina</taxon>
        <taxon>Tylenchomorpha</taxon>
        <taxon>Tylenchoidea</taxon>
        <taxon>Heteroderidae</taxon>
        <taxon>Heteroderinae</taxon>
        <taxon>Globodera</taxon>
    </lineage>
</organism>
<dbReference type="SUPFAM" id="SSF47459">
    <property type="entry name" value="HLH, helix-loop-helix DNA-binding domain"/>
    <property type="match status" value="1"/>
</dbReference>
<dbReference type="GO" id="GO:0046983">
    <property type="term" value="F:protein dimerization activity"/>
    <property type="evidence" value="ECO:0007669"/>
    <property type="project" value="InterPro"/>
</dbReference>
<dbReference type="PROSITE" id="PS50888">
    <property type="entry name" value="BHLH"/>
    <property type="match status" value="1"/>
</dbReference>
<evidence type="ECO:0000259" key="6">
    <source>
        <dbReference type="PROSITE" id="PS50888"/>
    </source>
</evidence>
<dbReference type="Pfam" id="PF00010">
    <property type="entry name" value="HLH"/>
    <property type="match status" value="1"/>
</dbReference>
<evidence type="ECO:0000313" key="7">
    <source>
        <dbReference type="Proteomes" id="UP000887572"/>
    </source>
</evidence>
<evidence type="ECO:0000256" key="3">
    <source>
        <dbReference type="ARBA" id="ARBA00023163"/>
    </source>
</evidence>
<keyword evidence="4" id="KW-0539">Nucleus</keyword>
<feature type="compositionally biased region" description="Basic and acidic residues" evidence="5">
    <location>
        <begin position="222"/>
        <end position="244"/>
    </location>
</feature>
<protein>
    <submittedName>
        <fullName evidence="8">BHLH domain-containing protein</fullName>
    </submittedName>
</protein>